<dbReference type="Gramene" id="C.cajan_43091.t">
    <property type="protein sequence ID" value="C.cajan_43091.t.cds1"/>
    <property type="gene ID" value="C.cajan_43091"/>
</dbReference>
<dbReference type="PANTHER" id="PTHR31099:SF49">
    <property type="entry name" value="MYOSIN HEAVY CHAIN-LIKE PROTEIN"/>
    <property type="match status" value="1"/>
</dbReference>
<gene>
    <name evidence="2" type="ORF">KK1_044193</name>
</gene>
<name>A0A151QWR0_CAJCA</name>
<evidence type="ECO:0000259" key="1">
    <source>
        <dbReference type="Pfam" id="PF04195"/>
    </source>
</evidence>
<protein>
    <recommendedName>
        <fullName evidence="1">Transposase (putative) gypsy type domain-containing protein</fullName>
    </recommendedName>
</protein>
<dbReference type="EMBL" id="KQ484512">
    <property type="protein sequence ID" value="KYP34798.1"/>
    <property type="molecule type" value="Genomic_DNA"/>
</dbReference>
<sequence>MGSSSDPPHFYVYQCLFRDLGVYLPFTQFECDFLNFINTAPCQLHPNSWGFLRAFQVLCSALGIEVSLPVFHHFYQLKMGVPLYGLMSLSGSRDGGLFSLYSQSYKNFKQEYFRVALVDVNPLEDGVFYLGGLLRFPLYWRPAPARFHGVGELQLSASETVAIANLEALPLPLDCKLILSLANSAYKERGLESEYLVLFKC</sequence>
<dbReference type="Proteomes" id="UP000075243">
    <property type="component" value="Unassembled WGS sequence"/>
</dbReference>
<dbReference type="Pfam" id="PF04195">
    <property type="entry name" value="Transposase_28"/>
    <property type="match status" value="1"/>
</dbReference>
<evidence type="ECO:0000313" key="2">
    <source>
        <dbReference type="EMBL" id="KYP34798.1"/>
    </source>
</evidence>
<proteinExistence type="predicted"/>
<feature type="domain" description="Transposase (putative) gypsy type" evidence="1">
    <location>
        <begin position="20"/>
        <end position="78"/>
    </location>
</feature>
<evidence type="ECO:0000313" key="3">
    <source>
        <dbReference type="Proteomes" id="UP000075243"/>
    </source>
</evidence>
<accession>A0A151QWR0</accession>
<dbReference type="AlphaFoldDB" id="A0A151QWR0"/>
<dbReference type="InterPro" id="IPR007321">
    <property type="entry name" value="Transposase_28"/>
</dbReference>
<dbReference type="PANTHER" id="PTHR31099">
    <property type="entry name" value="OS06G0165300 PROTEIN"/>
    <property type="match status" value="1"/>
</dbReference>
<keyword evidence="3" id="KW-1185">Reference proteome</keyword>
<organism evidence="2 3">
    <name type="scientific">Cajanus cajan</name>
    <name type="common">Pigeon pea</name>
    <name type="synonym">Cajanus indicus</name>
    <dbReference type="NCBI Taxonomy" id="3821"/>
    <lineage>
        <taxon>Eukaryota</taxon>
        <taxon>Viridiplantae</taxon>
        <taxon>Streptophyta</taxon>
        <taxon>Embryophyta</taxon>
        <taxon>Tracheophyta</taxon>
        <taxon>Spermatophyta</taxon>
        <taxon>Magnoliopsida</taxon>
        <taxon>eudicotyledons</taxon>
        <taxon>Gunneridae</taxon>
        <taxon>Pentapetalae</taxon>
        <taxon>rosids</taxon>
        <taxon>fabids</taxon>
        <taxon>Fabales</taxon>
        <taxon>Fabaceae</taxon>
        <taxon>Papilionoideae</taxon>
        <taxon>50 kb inversion clade</taxon>
        <taxon>NPAAA clade</taxon>
        <taxon>indigoferoid/millettioid clade</taxon>
        <taxon>Phaseoleae</taxon>
        <taxon>Cajanus</taxon>
    </lineage>
</organism>
<reference evidence="2" key="1">
    <citation type="journal article" date="2012" name="Nat. Biotechnol.">
        <title>Draft genome sequence of pigeonpea (Cajanus cajan), an orphan legume crop of resource-poor farmers.</title>
        <authorList>
            <person name="Varshney R.K."/>
            <person name="Chen W."/>
            <person name="Li Y."/>
            <person name="Bharti A.K."/>
            <person name="Saxena R.K."/>
            <person name="Schlueter J.A."/>
            <person name="Donoghue M.T."/>
            <person name="Azam S."/>
            <person name="Fan G."/>
            <person name="Whaley A.M."/>
            <person name="Farmer A.D."/>
            <person name="Sheridan J."/>
            <person name="Iwata A."/>
            <person name="Tuteja R."/>
            <person name="Penmetsa R.V."/>
            <person name="Wu W."/>
            <person name="Upadhyaya H.D."/>
            <person name="Yang S.P."/>
            <person name="Shah T."/>
            <person name="Saxena K.B."/>
            <person name="Michael T."/>
            <person name="McCombie W.R."/>
            <person name="Yang B."/>
            <person name="Zhang G."/>
            <person name="Yang H."/>
            <person name="Wang J."/>
            <person name="Spillane C."/>
            <person name="Cook D.R."/>
            <person name="May G.D."/>
            <person name="Xu X."/>
            <person name="Jackson S.A."/>
        </authorList>
    </citation>
    <scope>NUCLEOTIDE SEQUENCE [LARGE SCALE GENOMIC DNA]</scope>
</reference>